<dbReference type="PIRSF" id="PIRSF033579">
    <property type="entry name" value="Anaer_Co_chel"/>
    <property type="match status" value="1"/>
</dbReference>
<keyword evidence="2" id="KW-0170">Cobalt</keyword>
<dbReference type="Proteomes" id="UP000095492">
    <property type="component" value="Unassembled WGS sequence"/>
</dbReference>
<feature type="binding site" evidence="2">
    <location>
        <position position="176"/>
    </location>
    <ligand>
        <name>Co(2+)</name>
        <dbReference type="ChEBI" id="CHEBI:48828"/>
    </ligand>
</feature>
<organism evidence="3 4">
    <name type="scientific">Eubacterium ramulus</name>
    <dbReference type="NCBI Taxonomy" id="39490"/>
    <lineage>
        <taxon>Bacteria</taxon>
        <taxon>Bacillati</taxon>
        <taxon>Bacillota</taxon>
        <taxon>Clostridia</taxon>
        <taxon>Eubacteriales</taxon>
        <taxon>Eubacteriaceae</taxon>
        <taxon>Eubacterium</taxon>
    </lineage>
</organism>
<dbReference type="GeneID" id="42787644"/>
<dbReference type="InterPro" id="IPR010388">
    <property type="entry name" value="Anaerobic_Co-chelatase"/>
</dbReference>
<dbReference type="CDD" id="cd03413">
    <property type="entry name" value="CbiK_C"/>
    <property type="match status" value="1"/>
</dbReference>
<dbReference type="GO" id="GO:0016852">
    <property type="term" value="F:sirohydrochlorin cobaltochelatase activity"/>
    <property type="evidence" value="ECO:0007669"/>
    <property type="project" value="UniProtKB-EC"/>
</dbReference>
<dbReference type="AlphaFoldDB" id="A0A173VBL0"/>
<dbReference type="Gene3D" id="3.40.50.1400">
    <property type="match status" value="2"/>
</dbReference>
<dbReference type="GO" id="GO:0019251">
    <property type="term" value="P:anaerobic cobalamin biosynthetic process"/>
    <property type="evidence" value="ECO:0007669"/>
    <property type="project" value="InterPro"/>
</dbReference>
<proteinExistence type="predicted"/>
<name>A0A173VBL0_EUBRA</name>
<dbReference type="RefSeq" id="WP_021740307.1">
    <property type="nucleotide sequence ID" value="NZ_CABKSU010000106.1"/>
</dbReference>
<evidence type="ECO:0000256" key="1">
    <source>
        <dbReference type="PIRSR" id="PIRSR033579-1"/>
    </source>
</evidence>
<protein>
    <submittedName>
        <fullName evidence="3">Sirohydrochlorin cobaltochelatase</fullName>
        <ecNumber evidence="3">4.99.1.3</ecNumber>
    </submittedName>
</protein>
<dbReference type="OrthoDB" id="9770331at2"/>
<dbReference type="SUPFAM" id="SSF53800">
    <property type="entry name" value="Chelatase"/>
    <property type="match status" value="1"/>
</dbReference>
<evidence type="ECO:0000313" key="3">
    <source>
        <dbReference type="EMBL" id="CUN24434.1"/>
    </source>
</evidence>
<gene>
    <name evidence="3" type="primary">cbiK_2</name>
    <name evidence="3" type="ORF">ERS852448_02735</name>
</gene>
<dbReference type="Pfam" id="PF06180">
    <property type="entry name" value="CbiK"/>
    <property type="match status" value="1"/>
</dbReference>
<dbReference type="GO" id="GO:0046872">
    <property type="term" value="F:metal ion binding"/>
    <property type="evidence" value="ECO:0007669"/>
    <property type="project" value="UniProtKB-KW"/>
</dbReference>
<feature type="active site" description="Proton acceptor" evidence="1">
    <location>
        <position position="145"/>
    </location>
</feature>
<evidence type="ECO:0000313" key="4">
    <source>
        <dbReference type="Proteomes" id="UP000095492"/>
    </source>
</evidence>
<dbReference type="STRING" id="39490.ERS852448_02735"/>
<reference evidence="3 4" key="1">
    <citation type="submission" date="2015-09" db="EMBL/GenBank/DDBJ databases">
        <authorList>
            <consortium name="Pathogen Informatics"/>
        </authorList>
    </citation>
    <scope>NUCLEOTIDE SEQUENCE [LARGE SCALE GENOMIC DNA]</scope>
    <source>
        <strain evidence="3 4">2789STDY5608891</strain>
    </source>
</reference>
<feature type="binding site" evidence="2">
    <location>
        <position position="208"/>
    </location>
    <ligand>
        <name>Co(2+)</name>
        <dbReference type="ChEBI" id="CHEBI:48828"/>
    </ligand>
</feature>
<feature type="binding site" evidence="2">
    <location>
        <position position="145"/>
    </location>
    <ligand>
        <name>Co(2+)</name>
        <dbReference type="ChEBI" id="CHEBI:48828"/>
    </ligand>
</feature>
<keyword evidence="2" id="KW-0479">Metal-binding</keyword>
<sequence length="260" mass="29170">MKKGVLIVSFGTSYREAEAQNINPVEQAISAALPGYEMRRAYGSRRIIKKLKERDGICIDTVSEALETLAVAGCKELIVQPTYVIHGYEYDELVEILREYLNQFESVRLGHPLLHQQSDYKELICGLNEVFDFRSSSDAFVFMGHGTGHFANACYPALEHQIQAQGFTNVWIGTVEGYPEITDVKEKLKQLSCQKSVLAPLMLVAGDHARNDMAGEDENSWKNILERDGIEADCMIAGLGSYAFVQRMFAEHALQAEEIR</sequence>
<keyword evidence="3" id="KW-0456">Lyase</keyword>
<evidence type="ECO:0000256" key="2">
    <source>
        <dbReference type="PIRSR" id="PIRSR033579-3"/>
    </source>
</evidence>
<dbReference type="EC" id="4.99.1.3" evidence="3"/>
<dbReference type="EMBL" id="CYYA01000026">
    <property type="protein sequence ID" value="CUN24434.1"/>
    <property type="molecule type" value="Genomic_DNA"/>
</dbReference>
<accession>A0A173VBL0</accession>